<dbReference type="EMBL" id="CM000763">
    <property type="protein sequence ID" value="KXG30734.1"/>
    <property type="molecule type" value="Genomic_DNA"/>
</dbReference>
<name>A0A194YR78_SORBI</name>
<sequence length="159" mass="17760">MGSCCPARCLHVSLSLQHWFQIIAQTLLIKDTSSTRLRRWIREEPAARYDELPATLTVLAAEDIADSIDALYHKDEAMAELKSEVMEALDDDSWMFAASQSRINLVSSPGKKRTQEQQGAYLPKQHVRETLGAGAGIQENKELLGCRCLRLQEASSMTP</sequence>
<dbReference type="PANTHER" id="PTHR37387:SF1">
    <property type="entry name" value="PROTEIN SAMBA"/>
    <property type="match status" value="1"/>
</dbReference>
<dbReference type="GO" id="GO:0010997">
    <property type="term" value="F:anaphase-promoting complex binding"/>
    <property type="evidence" value="ECO:0007669"/>
    <property type="project" value="InterPro"/>
</dbReference>
<dbReference type="InterPro" id="IPR037547">
    <property type="entry name" value="SAMBA"/>
</dbReference>
<dbReference type="AlphaFoldDB" id="A0A194YR78"/>
<organism evidence="1 2">
    <name type="scientific">Sorghum bicolor</name>
    <name type="common">Sorghum</name>
    <name type="synonym">Sorghum vulgare</name>
    <dbReference type="NCBI Taxonomy" id="4558"/>
    <lineage>
        <taxon>Eukaryota</taxon>
        <taxon>Viridiplantae</taxon>
        <taxon>Streptophyta</taxon>
        <taxon>Embryophyta</taxon>
        <taxon>Tracheophyta</taxon>
        <taxon>Spermatophyta</taxon>
        <taxon>Magnoliopsida</taxon>
        <taxon>Liliopsida</taxon>
        <taxon>Poales</taxon>
        <taxon>Poaceae</taxon>
        <taxon>PACMAD clade</taxon>
        <taxon>Panicoideae</taxon>
        <taxon>Andropogonodae</taxon>
        <taxon>Andropogoneae</taxon>
        <taxon>Sorghinae</taxon>
        <taxon>Sorghum</taxon>
    </lineage>
</organism>
<gene>
    <name evidence="1" type="ORF">SORBI_3004G233300</name>
</gene>
<protein>
    <submittedName>
        <fullName evidence="1">Uncharacterized protein</fullName>
    </submittedName>
</protein>
<reference evidence="2" key="2">
    <citation type="journal article" date="2018" name="Plant J.">
        <title>The Sorghum bicolor reference genome: improved assembly, gene annotations, a transcriptome atlas, and signatures of genome organization.</title>
        <authorList>
            <person name="McCormick R.F."/>
            <person name="Truong S.K."/>
            <person name="Sreedasyam A."/>
            <person name="Jenkins J."/>
            <person name="Shu S."/>
            <person name="Sims D."/>
            <person name="Kennedy M."/>
            <person name="Amirebrahimi M."/>
            <person name="Weers B.D."/>
            <person name="McKinley B."/>
            <person name="Mattison A."/>
            <person name="Morishige D.T."/>
            <person name="Grimwood J."/>
            <person name="Schmutz J."/>
            <person name="Mullet J.E."/>
        </authorList>
    </citation>
    <scope>NUCLEOTIDE SEQUENCE [LARGE SCALE GENOMIC DNA]</scope>
    <source>
        <strain evidence="2">cv. BTx623</strain>
    </source>
</reference>
<evidence type="ECO:0000313" key="1">
    <source>
        <dbReference type="EMBL" id="KXG30734.1"/>
    </source>
</evidence>
<dbReference type="PANTHER" id="PTHR37387">
    <property type="entry name" value="PROTEIN SAMBA"/>
    <property type="match status" value="1"/>
</dbReference>
<keyword evidence="2" id="KW-1185">Reference proteome</keyword>
<dbReference type="Gramene" id="KXG30734">
    <property type="protein sequence ID" value="KXG30734"/>
    <property type="gene ID" value="SORBI_3004G233300"/>
</dbReference>
<accession>A0A194YR78</accession>
<dbReference type="Proteomes" id="UP000000768">
    <property type="component" value="Chromosome 4"/>
</dbReference>
<reference evidence="1 2" key="1">
    <citation type="journal article" date="2009" name="Nature">
        <title>The Sorghum bicolor genome and the diversification of grasses.</title>
        <authorList>
            <person name="Paterson A.H."/>
            <person name="Bowers J.E."/>
            <person name="Bruggmann R."/>
            <person name="Dubchak I."/>
            <person name="Grimwood J."/>
            <person name="Gundlach H."/>
            <person name="Haberer G."/>
            <person name="Hellsten U."/>
            <person name="Mitros T."/>
            <person name="Poliakov A."/>
            <person name="Schmutz J."/>
            <person name="Spannagl M."/>
            <person name="Tang H."/>
            <person name="Wang X."/>
            <person name="Wicker T."/>
            <person name="Bharti A.K."/>
            <person name="Chapman J."/>
            <person name="Feltus F.A."/>
            <person name="Gowik U."/>
            <person name="Grigoriev I.V."/>
            <person name="Lyons E."/>
            <person name="Maher C.A."/>
            <person name="Martis M."/>
            <person name="Narechania A."/>
            <person name="Otillar R.P."/>
            <person name="Penning B.W."/>
            <person name="Salamov A.A."/>
            <person name="Wang Y."/>
            <person name="Zhang L."/>
            <person name="Carpita N.C."/>
            <person name="Freeling M."/>
            <person name="Gingle A.R."/>
            <person name="Hash C.T."/>
            <person name="Keller B."/>
            <person name="Klein P."/>
            <person name="Kresovich S."/>
            <person name="McCann M.C."/>
            <person name="Ming R."/>
            <person name="Peterson D.G."/>
            <person name="Mehboob-ur-Rahman"/>
            <person name="Ware D."/>
            <person name="Westhoff P."/>
            <person name="Mayer K.F."/>
            <person name="Messing J."/>
            <person name="Rokhsar D.S."/>
        </authorList>
    </citation>
    <scope>NUCLEOTIDE SEQUENCE [LARGE SCALE GENOMIC DNA]</scope>
    <source>
        <strain evidence="2">cv. BTx623</strain>
    </source>
</reference>
<evidence type="ECO:0000313" key="2">
    <source>
        <dbReference type="Proteomes" id="UP000000768"/>
    </source>
</evidence>
<dbReference type="GO" id="GO:0046621">
    <property type="term" value="P:negative regulation of organ growth"/>
    <property type="evidence" value="ECO:0007669"/>
    <property type="project" value="InterPro"/>
</dbReference>
<dbReference type="InParanoid" id="A0A194YR78"/>
<dbReference type="OrthoDB" id="1935166at2759"/>
<proteinExistence type="predicted"/>